<accession>A0A1B0ZGB4</accession>
<dbReference type="PATRIC" id="fig|1630135.4.peg.417"/>
<dbReference type="EMBL" id="CP012117">
    <property type="protein sequence ID" value="ANP26973.1"/>
    <property type="molecule type" value="Genomic_DNA"/>
</dbReference>
<sequence>MADWKTYAKAVRNTARKQAPGAKRAVQREARAYASGAQKVWEAKAADNVRRGAESAKNSASESAKTMRAAAKVAGRRYRRANMTKRLLAALRDTSIIALSLGAIWFVFSRIIPIPVTWMLVLLAVLVLLRIIAALTQDAYEETDLDDPEGIAGEDLPEGAKVKKFKS</sequence>
<reference evidence="3 4" key="1">
    <citation type="submission" date="2015-06" db="EMBL/GenBank/DDBJ databases">
        <title>Investigation of pathophysiology for high-risk pregnancy and development of treatment modality based on it.</title>
        <authorList>
            <person name="Kim B.-C."/>
            <person name="Lim S."/>
        </authorList>
    </citation>
    <scope>NUCLEOTIDE SEQUENCE [LARGE SCALE GENOMIC DNA]</scope>
    <source>
        <strain evidence="3 4">AD1-86</strain>
    </source>
</reference>
<evidence type="ECO:0000256" key="2">
    <source>
        <dbReference type="SAM" id="Phobius"/>
    </source>
</evidence>
<feature type="transmembrane region" description="Helical" evidence="2">
    <location>
        <begin position="87"/>
        <end position="108"/>
    </location>
</feature>
<dbReference type="AlphaFoldDB" id="A0A1B0ZGB4"/>
<name>A0A1B0ZGB4_9MICO</name>
<proteinExistence type="predicted"/>
<protein>
    <submittedName>
        <fullName evidence="3">Uncharacterized protein</fullName>
    </submittedName>
</protein>
<gene>
    <name evidence="3" type="ORF">DAD186_04160</name>
</gene>
<keyword evidence="2" id="KW-1133">Transmembrane helix</keyword>
<organism evidence="3 4">
    <name type="scientific">Dermabacter vaginalis</name>
    <dbReference type="NCBI Taxonomy" id="1630135"/>
    <lineage>
        <taxon>Bacteria</taxon>
        <taxon>Bacillati</taxon>
        <taxon>Actinomycetota</taxon>
        <taxon>Actinomycetes</taxon>
        <taxon>Micrococcales</taxon>
        <taxon>Dermabacteraceae</taxon>
        <taxon>Dermabacter</taxon>
    </lineage>
</organism>
<keyword evidence="2" id="KW-0812">Transmembrane</keyword>
<dbReference type="STRING" id="1630135.DAD186_04160"/>
<evidence type="ECO:0000313" key="4">
    <source>
        <dbReference type="Proteomes" id="UP000092596"/>
    </source>
</evidence>
<dbReference type="Proteomes" id="UP000092596">
    <property type="component" value="Chromosome"/>
</dbReference>
<dbReference type="KEGG" id="dva:DAD186_04160"/>
<evidence type="ECO:0000256" key="1">
    <source>
        <dbReference type="SAM" id="MobiDB-lite"/>
    </source>
</evidence>
<dbReference type="RefSeq" id="WP_065247300.1">
    <property type="nucleotide sequence ID" value="NZ_CP012117.1"/>
</dbReference>
<keyword evidence="2" id="KW-0472">Membrane</keyword>
<feature type="transmembrane region" description="Helical" evidence="2">
    <location>
        <begin position="114"/>
        <end position="133"/>
    </location>
</feature>
<feature type="region of interest" description="Disordered" evidence="1">
    <location>
        <begin position="146"/>
        <end position="167"/>
    </location>
</feature>
<evidence type="ECO:0000313" key="3">
    <source>
        <dbReference type="EMBL" id="ANP26973.1"/>
    </source>
</evidence>